<proteinExistence type="predicted"/>
<protein>
    <submittedName>
        <fullName evidence="1">Haloalkane dehalogenase</fullName>
    </submittedName>
</protein>
<sequence length="51" mass="5586">MGPELLDWCTTTITGLEIAEHPLVAGHHTPEDQPDAIAASLAAWLDRHDLR</sequence>
<evidence type="ECO:0000313" key="1">
    <source>
        <dbReference type="EMBL" id="ASO20021.1"/>
    </source>
</evidence>
<organism evidence="1 2">
    <name type="scientific">Actinoalloteichus hoggarensis</name>
    <dbReference type="NCBI Taxonomy" id="1470176"/>
    <lineage>
        <taxon>Bacteria</taxon>
        <taxon>Bacillati</taxon>
        <taxon>Actinomycetota</taxon>
        <taxon>Actinomycetes</taxon>
        <taxon>Pseudonocardiales</taxon>
        <taxon>Pseudonocardiaceae</taxon>
        <taxon>Actinoalloteichus</taxon>
    </lineage>
</organism>
<reference evidence="1 2" key="1">
    <citation type="submission" date="2017-07" db="EMBL/GenBank/DDBJ databases">
        <title>Complete genome sequence of Actinoalloteichus hoggarensis DSM 45943, type strain of Actinoalloteichus hoggarensis.</title>
        <authorList>
            <person name="Ruckert C."/>
            <person name="Nouioui I."/>
            <person name="Willmese J."/>
            <person name="van Wezel G."/>
            <person name="Klenk H.-P."/>
            <person name="Kalinowski J."/>
            <person name="Zotchev S.B."/>
        </authorList>
    </citation>
    <scope>NUCLEOTIDE SEQUENCE [LARGE SCALE GENOMIC DNA]</scope>
    <source>
        <strain evidence="1 2">DSM 45943</strain>
    </source>
</reference>
<evidence type="ECO:0000313" key="2">
    <source>
        <dbReference type="Proteomes" id="UP000204221"/>
    </source>
</evidence>
<dbReference type="Proteomes" id="UP000204221">
    <property type="component" value="Chromosome"/>
</dbReference>
<gene>
    <name evidence="1" type="ORF">AHOG_11890</name>
</gene>
<accession>A0A221W324</accession>
<dbReference type="AlphaFoldDB" id="A0A221W324"/>
<keyword evidence="2" id="KW-1185">Reference proteome</keyword>
<dbReference type="EMBL" id="CP022521">
    <property type="protein sequence ID" value="ASO20021.1"/>
    <property type="molecule type" value="Genomic_DNA"/>
</dbReference>
<name>A0A221W324_9PSEU</name>
<dbReference type="KEGG" id="ahg:AHOG_11890"/>